<protein>
    <submittedName>
        <fullName evidence="1">Uncharacterized protein</fullName>
    </submittedName>
</protein>
<dbReference type="AlphaFoldDB" id="A0A977PV59"/>
<accession>A0A977PV59</accession>
<gene>
    <name evidence="1" type="ORF">KA717_25930</name>
</gene>
<dbReference type="Proteomes" id="UP001065613">
    <property type="component" value="Chromosome"/>
</dbReference>
<reference evidence="1" key="1">
    <citation type="submission" date="2021-04" db="EMBL/GenBank/DDBJ databases">
        <title>Genome sequence of Woronichinia naegeliana from Washington state freshwater lake bloom.</title>
        <authorList>
            <person name="Dreher T.W."/>
        </authorList>
    </citation>
    <scope>NUCLEOTIDE SEQUENCE</scope>
    <source>
        <strain evidence="1">WA131</strain>
    </source>
</reference>
<dbReference type="SUPFAM" id="SSF88723">
    <property type="entry name" value="PIN domain-like"/>
    <property type="match status" value="1"/>
</dbReference>
<dbReference type="KEGG" id="wna:KA717_25930"/>
<dbReference type="EMBL" id="CP073041">
    <property type="protein sequence ID" value="UXE59290.1"/>
    <property type="molecule type" value="Genomic_DNA"/>
</dbReference>
<sequence length="73" mass="8609">MTQYILDTDHVTAFQHGNPRFLQRMKLVDSSRIFVTIITLEEQIKGCFKVINNHNNNPQELPLAYYELHKTFS</sequence>
<dbReference type="InterPro" id="IPR029060">
    <property type="entry name" value="PIN-like_dom_sf"/>
</dbReference>
<organism evidence="1">
    <name type="scientific">Woronichinia naegeliana WA131</name>
    <dbReference type="NCBI Taxonomy" id="2824559"/>
    <lineage>
        <taxon>Bacteria</taxon>
        <taxon>Bacillati</taxon>
        <taxon>Cyanobacteriota</taxon>
        <taxon>Cyanophyceae</taxon>
        <taxon>Synechococcales</taxon>
        <taxon>Coelosphaeriaceae</taxon>
        <taxon>Woronichinia</taxon>
    </lineage>
</organism>
<proteinExistence type="predicted"/>
<dbReference type="Gene3D" id="3.40.50.1010">
    <property type="entry name" value="5'-nuclease"/>
    <property type="match status" value="1"/>
</dbReference>
<name>A0A977PV59_9CYAN</name>
<evidence type="ECO:0000313" key="1">
    <source>
        <dbReference type="EMBL" id="UXE59290.1"/>
    </source>
</evidence>